<dbReference type="PANTHER" id="PTHR28074:SF1">
    <property type="entry name" value="ATP SYNTHASE SUBUNIT K, MITOCHONDRIAL"/>
    <property type="match status" value="1"/>
</dbReference>
<keyword evidence="2" id="KW-0496">Mitochondrion</keyword>
<comment type="caution">
    <text evidence="5">The sequence shown here is derived from an EMBL/GenBank/DDBJ whole genome shotgun (WGS) entry which is preliminary data.</text>
</comment>
<dbReference type="AlphaFoldDB" id="A0A8H7W428"/>
<dbReference type="PANTHER" id="PTHR28074">
    <property type="entry name" value="ATP SYNTHASE SUBUNIT K, MITOCHONDRIAL"/>
    <property type="match status" value="1"/>
</dbReference>
<dbReference type="Proteomes" id="UP000664132">
    <property type="component" value="Unassembled WGS sequence"/>
</dbReference>
<evidence type="ECO:0000313" key="5">
    <source>
        <dbReference type="EMBL" id="KAG4416410.1"/>
    </source>
</evidence>
<dbReference type="OrthoDB" id="2094445at2759"/>
<proteinExistence type="predicted"/>
<name>A0A8H7W428_9HELO</name>
<evidence type="ECO:0000256" key="4">
    <source>
        <dbReference type="SAM" id="MobiDB-lite"/>
    </source>
</evidence>
<evidence type="ECO:0000313" key="6">
    <source>
        <dbReference type="Proteomes" id="UP000664132"/>
    </source>
</evidence>
<comment type="subcellular location">
    <subcellularLocation>
        <location evidence="1">Mitochondrion membrane</location>
    </subcellularLocation>
</comment>
<feature type="region of interest" description="Disordered" evidence="4">
    <location>
        <begin position="1"/>
        <end position="36"/>
    </location>
</feature>
<dbReference type="GO" id="GO:0031966">
    <property type="term" value="C:mitochondrial membrane"/>
    <property type="evidence" value="ECO:0007669"/>
    <property type="project" value="UniProtKB-SubCell"/>
</dbReference>
<evidence type="ECO:0000256" key="2">
    <source>
        <dbReference type="ARBA" id="ARBA00023128"/>
    </source>
</evidence>
<dbReference type="GO" id="GO:0015986">
    <property type="term" value="P:proton motive force-driven ATP synthesis"/>
    <property type="evidence" value="ECO:0007669"/>
    <property type="project" value="TreeGrafter"/>
</dbReference>
<dbReference type="Pfam" id="PF11022">
    <property type="entry name" value="ATP19"/>
    <property type="match status" value="1"/>
</dbReference>
<evidence type="ECO:0000256" key="3">
    <source>
        <dbReference type="ARBA" id="ARBA00023136"/>
    </source>
</evidence>
<evidence type="ECO:0008006" key="7">
    <source>
        <dbReference type="Google" id="ProtNLM"/>
    </source>
</evidence>
<dbReference type="EMBL" id="JAFJYH010000187">
    <property type="protein sequence ID" value="KAG4416410.1"/>
    <property type="molecule type" value="Genomic_DNA"/>
</dbReference>
<keyword evidence="3" id="KW-0472">Membrane</keyword>
<sequence>MVTLGALFGGTALSMGGSTAKKTQGPPINASSPDEESFIKDFLKNAEADEKKDTKKAGAH</sequence>
<reference evidence="5" key="1">
    <citation type="submission" date="2021-02" db="EMBL/GenBank/DDBJ databases">
        <title>Genome sequence Cadophora malorum strain M34.</title>
        <authorList>
            <person name="Stefanovic E."/>
            <person name="Vu D."/>
            <person name="Scully C."/>
            <person name="Dijksterhuis J."/>
            <person name="Roader J."/>
            <person name="Houbraken J."/>
        </authorList>
    </citation>
    <scope>NUCLEOTIDE SEQUENCE</scope>
    <source>
        <strain evidence="5">M34</strain>
    </source>
</reference>
<accession>A0A8H7W428</accession>
<evidence type="ECO:0000256" key="1">
    <source>
        <dbReference type="ARBA" id="ARBA00004325"/>
    </source>
</evidence>
<protein>
    <recommendedName>
        <fullName evidence="7">ATP synthase subunit K, mitochondrial</fullName>
    </recommendedName>
</protein>
<organism evidence="5 6">
    <name type="scientific">Cadophora malorum</name>
    <dbReference type="NCBI Taxonomy" id="108018"/>
    <lineage>
        <taxon>Eukaryota</taxon>
        <taxon>Fungi</taxon>
        <taxon>Dikarya</taxon>
        <taxon>Ascomycota</taxon>
        <taxon>Pezizomycotina</taxon>
        <taxon>Leotiomycetes</taxon>
        <taxon>Helotiales</taxon>
        <taxon>Ploettnerulaceae</taxon>
        <taxon>Cadophora</taxon>
    </lineage>
</organism>
<keyword evidence="6" id="KW-1185">Reference proteome</keyword>
<dbReference type="InterPro" id="IPR021278">
    <property type="entry name" value="ATP19"/>
</dbReference>
<gene>
    <name evidence="5" type="ORF">IFR04_010456</name>
</gene>